<comment type="catalytic activity">
    <reaction evidence="10">
        <text>nicotinate beta-D-ribonucleotide + CO2 + diphosphate = quinolinate + 5-phospho-alpha-D-ribose 1-diphosphate + 2 H(+)</text>
        <dbReference type="Rhea" id="RHEA:12733"/>
        <dbReference type="ChEBI" id="CHEBI:15378"/>
        <dbReference type="ChEBI" id="CHEBI:16526"/>
        <dbReference type="ChEBI" id="CHEBI:29959"/>
        <dbReference type="ChEBI" id="CHEBI:33019"/>
        <dbReference type="ChEBI" id="CHEBI:57502"/>
        <dbReference type="ChEBI" id="CHEBI:58017"/>
        <dbReference type="EC" id="2.4.2.19"/>
    </reaction>
</comment>
<dbReference type="PANTHER" id="PTHR32179:SF3">
    <property type="entry name" value="NICOTINATE-NUCLEOTIDE PYROPHOSPHORYLASE [CARBOXYLATING]"/>
    <property type="match status" value="1"/>
</dbReference>
<evidence type="ECO:0000256" key="6">
    <source>
        <dbReference type="ARBA" id="ARBA00022642"/>
    </source>
</evidence>
<dbReference type="GO" id="GO:0005737">
    <property type="term" value="C:cytoplasm"/>
    <property type="evidence" value="ECO:0007669"/>
    <property type="project" value="TreeGrafter"/>
</dbReference>
<reference evidence="15" key="2">
    <citation type="journal article" date="2020" name="Microorganisms">
        <title>Osmotic Adaptation and Compatible Solute Biosynthesis of Phototrophic Bacteria as Revealed from Genome Analyses.</title>
        <authorList>
            <person name="Imhoff J.F."/>
            <person name="Rahn T."/>
            <person name="Kunzel S."/>
            <person name="Keller A."/>
            <person name="Neulinger S.C."/>
        </authorList>
    </citation>
    <scope>NUCLEOTIDE SEQUENCE</scope>
    <source>
        <strain evidence="15">DSM 4395</strain>
    </source>
</reference>
<sequence>MPTAVPTPDPNAEVLSRCLPPLDLIAAQVRDALAEDVGTGDLTAGLLPAEATARAEVITREDAVLCGRAWFDEVFRQLDPEVSVDWQARDGESVRAGQRLCTLAGRLRPLLTGERTALNCLQLLSGTATRARRYADAVAGLPVRILDTRKTLPGLRRQQKYAVVCGGCDNHRMGLFDAILIKENHISAAGSISAAIAAARRLTEDLTVGIPVEIEVESLAGLREALEAGVEQVLLDNFDLPELRRAVELTAGRARLEASGGISHERLRMIAETGVDAISIGGLTKHVEAVDLSMRLVTPSV</sequence>
<dbReference type="GO" id="GO:0009435">
    <property type="term" value="P:NAD+ biosynthetic process"/>
    <property type="evidence" value="ECO:0007669"/>
    <property type="project" value="InterPro"/>
</dbReference>
<dbReference type="FunFam" id="3.20.20.70:FF:000030">
    <property type="entry name" value="Nicotinate-nucleotide pyrophosphorylase, carboxylating"/>
    <property type="match status" value="1"/>
</dbReference>
<organism evidence="15 16">
    <name type="scientific">Halochromatium salexigens</name>
    <name type="common">Chromatium salexigens</name>
    <dbReference type="NCBI Taxonomy" id="49447"/>
    <lineage>
        <taxon>Bacteria</taxon>
        <taxon>Pseudomonadati</taxon>
        <taxon>Pseudomonadota</taxon>
        <taxon>Gammaproteobacteria</taxon>
        <taxon>Chromatiales</taxon>
        <taxon>Chromatiaceae</taxon>
        <taxon>Halochromatium</taxon>
    </lineage>
</organism>
<proteinExistence type="inferred from homology"/>
<dbReference type="InterPro" id="IPR037128">
    <property type="entry name" value="Quinolinate_PRibosylTase_N_sf"/>
</dbReference>
<evidence type="ECO:0000256" key="2">
    <source>
        <dbReference type="ARBA" id="ARBA00004893"/>
    </source>
</evidence>
<dbReference type="NCBIfam" id="TIGR00078">
    <property type="entry name" value="nadC"/>
    <property type="match status" value="1"/>
</dbReference>
<dbReference type="Pfam" id="PF01729">
    <property type="entry name" value="QRPTase_C"/>
    <property type="match status" value="1"/>
</dbReference>
<comment type="pathway">
    <text evidence="2">Cofactor biosynthesis; NAD(+) biosynthesis; nicotinate D-ribonucleotide from quinolinate: step 1/1.</text>
</comment>
<dbReference type="InterPro" id="IPR027277">
    <property type="entry name" value="NadC/ModD"/>
</dbReference>
<keyword evidence="16" id="KW-1185">Reference proteome</keyword>
<gene>
    <name evidence="15" type="ORF">CCR82_10775</name>
</gene>
<evidence type="ECO:0000256" key="5">
    <source>
        <dbReference type="ARBA" id="ARBA00011944"/>
    </source>
</evidence>
<dbReference type="SUPFAM" id="SSF51690">
    <property type="entry name" value="Nicotinate/Quinolinate PRTase C-terminal domain-like"/>
    <property type="match status" value="1"/>
</dbReference>
<dbReference type="InterPro" id="IPR004393">
    <property type="entry name" value="NadC"/>
</dbReference>
<dbReference type="EMBL" id="NHSF01000059">
    <property type="protein sequence ID" value="MBK5930994.1"/>
    <property type="molecule type" value="Genomic_DNA"/>
</dbReference>
<accession>A0AAJ0UGE6</accession>
<protein>
    <recommendedName>
        <fullName evidence="11">Probable nicotinate-nucleotide pyrophosphorylase [carboxylating]</fullName>
        <ecNumber evidence="5">2.4.2.19</ecNumber>
    </recommendedName>
    <alternativeName>
        <fullName evidence="9">Quinolinate phosphoribosyltransferase [decarboxylating]</fullName>
    </alternativeName>
</protein>
<dbReference type="AlphaFoldDB" id="A0AAJ0UGE6"/>
<dbReference type="Pfam" id="PF02749">
    <property type="entry name" value="QRPTase_N"/>
    <property type="match status" value="1"/>
</dbReference>
<dbReference type="EC" id="2.4.2.19" evidence="5"/>
<dbReference type="FunFam" id="3.90.1170.20:FF:000001">
    <property type="entry name" value="Nicotinate-nucleotide diphosphorylase (Carboxylating)"/>
    <property type="match status" value="1"/>
</dbReference>
<evidence type="ECO:0000259" key="13">
    <source>
        <dbReference type="Pfam" id="PF01729"/>
    </source>
</evidence>
<dbReference type="CDD" id="cd01572">
    <property type="entry name" value="QPRTase"/>
    <property type="match status" value="1"/>
</dbReference>
<evidence type="ECO:0000256" key="10">
    <source>
        <dbReference type="ARBA" id="ARBA00047445"/>
    </source>
</evidence>
<evidence type="ECO:0000256" key="7">
    <source>
        <dbReference type="ARBA" id="ARBA00022676"/>
    </source>
</evidence>
<evidence type="ECO:0000259" key="14">
    <source>
        <dbReference type="Pfam" id="PF02749"/>
    </source>
</evidence>
<evidence type="ECO:0000256" key="9">
    <source>
        <dbReference type="ARBA" id="ARBA00033102"/>
    </source>
</evidence>
<feature type="domain" description="Quinolinate phosphoribosyl transferase N-terminal" evidence="14">
    <location>
        <begin position="41"/>
        <end position="125"/>
    </location>
</feature>
<evidence type="ECO:0000313" key="15">
    <source>
        <dbReference type="EMBL" id="MBK5930994.1"/>
    </source>
</evidence>
<keyword evidence="8 12" id="KW-0808">Transferase</keyword>
<dbReference type="Gene3D" id="3.90.1170.20">
    <property type="entry name" value="Quinolinate phosphoribosyl transferase, N-terminal domain"/>
    <property type="match status" value="1"/>
</dbReference>
<reference evidence="15" key="1">
    <citation type="submission" date="2017-05" db="EMBL/GenBank/DDBJ databases">
        <authorList>
            <person name="Imhoff J.F."/>
            <person name="Rahn T."/>
            <person name="Kuenzel S."/>
            <person name="Neulinger S.C."/>
        </authorList>
    </citation>
    <scope>NUCLEOTIDE SEQUENCE</scope>
    <source>
        <strain evidence="15">DSM 4395</strain>
    </source>
</reference>
<comment type="function">
    <text evidence="1">Involved in the catabolism of quinolinic acid (QA).</text>
</comment>
<evidence type="ECO:0000256" key="12">
    <source>
        <dbReference type="PIRNR" id="PIRNR006250"/>
    </source>
</evidence>
<name>A0AAJ0UGE6_HALSE</name>
<keyword evidence="7 12" id="KW-0328">Glycosyltransferase</keyword>
<evidence type="ECO:0000256" key="8">
    <source>
        <dbReference type="ARBA" id="ARBA00022679"/>
    </source>
</evidence>
<dbReference type="GO" id="GO:0004514">
    <property type="term" value="F:nicotinate-nucleotide diphosphorylase (carboxylating) activity"/>
    <property type="evidence" value="ECO:0007669"/>
    <property type="project" value="UniProtKB-EC"/>
</dbReference>
<dbReference type="SUPFAM" id="SSF54675">
    <property type="entry name" value="Nicotinate/Quinolinate PRTase N-terminal domain-like"/>
    <property type="match status" value="1"/>
</dbReference>
<evidence type="ECO:0000256" key="4">
    <source>
        <dbReference type="ARBA" id="ARBA00011218"/>
    </source>
</evidence>
<comment type="caution">
    <text evidence="15">The sequence shown here is derived from an EMBL/GenBank/DDBJ whole genome shotgun (WGS) entry which is preliminary data.</text>
</comment>
<keyword evidence="6" id="KW-0662">Pyridine nucleotide biosynthesis</keyword>
<dbReference type="GO" id="GO:0034213">
    <property type="term" value="P:quinolinate catabolic process"/>
    <property type="evidence" value="ECO:0007669"/>
    <property type="project" value="TreeGrafter"/>
</dbReference>
<comment type="similarity">
    <text evidence="3 12">Belongs to the NadC/ModD family.</text>
</comment>
<dbReference type="RefSeq" id="WP_201245815.1">
    <property type="nucleotide sequence ID" value="NZ_NHSF01000059.1"/>
</dbReference>
<dbReference type="InterPro" id="IPR036068">
    <property type="entry name" value="Nicotinate_pribotase-like_C"/>
</dbReference>
<feature type="domain" description="Quinolinate phosphoribosyl transferase C-terminal" evidence="13">
    <location>
        <begin position="128"/>
        <end position="295"/>
    </location>
</feature>
<evidence type="ECO:0000256" key="3">
    <source>
        <dbReference type="ARBA" id="ARBA00009400"/>
    </source>
</evidence>
<dbReference type="InterPro" id="IPR002638">
    <property type="entry name" value="Quinolinate_PRibosylTrfase_C"/>
</dbReference>
<evidence type="ECO:0000313" key="16">
    <source>
        <dbReference type="Proteomes" id="UP001296967"/>
    </source>
</evidence>
<dbReference type="PANTHER" id="PTHR32179">
    <property type="entry name" value="NICOTINATE-NUCLEOTIDE PYROPHOSPHORYLASE [CARBOXYLATING]"/>
    <property type="match status" value="1"/>
</dbReference>
<dbReference type="InterPro" id="IPR022412">
    <property type="entry name" value="Quinolinate_PRibosylTrfase_N"/>
</dbReference>
<comment type="subunit">
    <text evidence="4">Hexamer formed by 3 homodimers.</text>
</comment>
<evidence type="ECO:0000256" key="1">
    <source>
        <dbReference type="ARBA" id="ARBA00003237"/>
    </source>
</evidence>
<evidence type="ECO:0000256" key="11">
    <source>
        <dbReference type="ARBA" id="ARBA00069173"/>
    </source>
</evidence>
<dbReference type="Gene3D" id="3.20.20.70">
    <property type="entry name" value="Aldolase class I"/>
    <property type="match status" value="1"/>
</dbReference>
<dbReference type="Proteomes" id="UP001296967">
    <property type="component" value="Unassembled WGS sequence"/>
</dbReference>
<dbReference type="PIRSF" id="PIRSF006250">
    <property type="entry name" value="NadC_ModD"/>
    <property type="match status" value="1"/>
</dbReference>
<dbReference type="InterPro" id="IPR013785">
    <property type="entry name" value="Aldolase_TIM"/>
</dbReference>